<reference evidence="10" key="1">
    <citation type="journal article" date="2023" name="GigaByte">
        <title>Genome assembly of the bearded iris, Iris pallida Lam.</title>
        <authorList>
            <person name="Bruccoleri R.E."/>
            <person name="Oakeley E.J."/>
            <person name="Faust A.M.E."/>
            <person name="Altorfer M."/>
            <person name="Dessus-Babus S."/>
            <person name="Burckhardt D."/>
            <person name="Oertli M."/>
            <person name="Naumann U."/>
            <person name="Petersen F."/>
            <person name="Wong J."/>
        </authorList>
    </citation>
    <scope>NUCLEOTIDE SEQUENCE</scope>
    <source>
        <strain evidence="10">GSM-AAB239-AS_SAM_17_03QT</strain>
    </source>
</reference>
<feature type="domain" description="N-acetyltransferase" evidence="9">
    <location>
        <begin position="555"/>
        <end position="709"/>
    </location>
</feature>
<dbReference type="GO" id="GO:0016747">
    <property type="term" value="F:acyltransferase activity, transferring groups other than amino-acyl groups"/>
    <property type="evidence" value="ECO:0007669"/>
    <property type="project" value="InterPro"/>
</dbReference>
<feature type="compositionally biased region" description="Basic and acidic residues" evidence="7">
    <location>
        <begin position="152"/>
        <end position="167"/>
    </location>
</feature>
<dbReference type="GO" id="GO:0008270">
    <property type="term" value="F:zinc ion binding"/>
    <property type="evidence" value="ECO:0007669"/>
    <property type="project" value="UniProtKB-KW"/>
</dbReference>
<keyword evidence="11" id="KW-1185">Reference proteome</keyword>
<name>A0AAX6IER8_IRIPA</name>
<dbReference type="SUPFAM" id="SSF57903">
    <property type="entry name" value="FYVE/PHD zinc finger"/>
    <property type="match status" value="1"/>
</dbReference>
<dbReference type="Pfam" id="PF16135">
    <property type="entry name" value="TDBD"/>
    <property type="match status" value="1"/>
</dbReference>
<evidence type="ECO:0000259" key="9">
    <source>
        <dbReference type="PROSITE" id="PS51186"/>
    </source>
</evidence>
<dbReference type="PROSITE" id="PS50016">
    <property type="entry name" value="ZF_PHD_2"/>
    <property type="match status" value="1"/>
</dbReference>
<evidence type="ECO:0000256" key="7">
    <source>
        <dbReference type="SAM" id="MobiDB-lite"/>
    </source>
</evidence>
<evidence type="ECO:0008006" key="12">
    <source>
        <dbReference type="Google" id="ProtNLM"/>
    </source>
</evidence>
<comment type="subcellular location">
    <subcellularLocation>
        <location evidence="1">Nucleus</location>
    </subcellularLocation>
</comment>
<dbReference type="InterPro" id="IPR056511">
    <property type="entry name" value="IDM1_C"/>
</dbReference>
<dbReference type="PROSITE" id="PS51186">
    <property type="entry name" value="GNAT"/>
    <property type="match status" value="1"/>
</dbReference>
<dbReference type="GO" id="GO:0005634">
    <property type="term" value="C:nucleus"/>
    <property type="evidence" value="ECO:0007669"/>
    <property type="project" value="UniProtKB-SubCell"/>
</dbReference>
<dbReference type="GO" id="GO:0003714">
    <property type="term" value="F:transcription corepressor activity"/>
    <property type="evidence" value="ECO:0007669"/>
    <property type="project" value="InterPro"/>
</dbReference>
<evidence type="ECO:0000256" key="1">
    <source>
        <dbReference type="ARBA" id="ARBA00004123"/>
    </source>
</evidence>
<dbReference type="PANTHER" id="PTHR46309">
    <property type="entry name" value="PHD FINGER PROTEIN 12"/>
    <property type="match status" value="1"/>
</dbReference>
<comment type="caution">
    <text evidence="10">The sequence shown here is derived from an EMBL/GenBank/DDBJ whole genome shotgun (WGS) entry which is preliminary data.</text>
</comment>
<sequence>MKKKKKSRDTMAGQPRNLRSGAKRAPPPPSAGDGSIAAAKRSRSEPSTTSESNGRYQLRKSNENGSRAGGGRGGSAAAAADVPRVLPSTKKVSGVRRTKEEPKPRKRGRPPKSSKALILVVKKKKKKKREEVTGEGKASILLAKKKKKKMKKNENMKKSEKVPGEREAEGRLALKQRISDQIKSLLLKAGWTIDLRPRIGSNYMDAVYLPPAPYKGSFWSVTKAYQVYLEHRNSCSSVSDPIPEDLLTLLNRQRNPEVRRRRRIGDKIQRKRGRKAKGGANVGKKKRKRCALLVRKTNEASDYVPYPWKRTVLSWMIDSGIVTVDGKVNYVNKKKKSLMEGWITREGIRCGCCSNIVTPLEFEAHAGSKMCRPYENIIEEEGGLSLLQCQTNAWEKQAETERKGFWEVDVGEDDPSDDTCCICADGGDLVCCDGCPSTFHLNCLDLEMLPPDDWYCRNCTCKFCGLISDAASEEDDADDDDDTVSALLSCSQCEQKFHQDCVPDADAISVGSGSLFCGQSCKMVFKQLQKLLGIKNDLEEGFSWTLIRRIDDASGTVSECNSKIAVALGVMDECFQSTVDERSGIKLIHNVVYNCGANISRLDFSGFYAFILERADEIISVASVRIHGTTLAEMPYIGTRNMYRRQGMCRRLLDGIESALCSLNIGKLIIPSISELTETWTSVFGFKPLEFSHKQEVRSINLLMFPGIELLQKPILKVDSAEPHTIADGAKQGVLEINQHCETELANKC</sequence>
<dbReference type="SUPFAM" id="SSF55729">
    <property type="entry name" value="Acyl-CoA N-acyltransferases (Nat)"/>
    <property type="match status" value="1"/>
</dbReference>
<dbReference type="Gene3D" id="3.30.40.10">
    <property type="entry name" value="Zinc/RING finger domain, C3HC4 (zinc finger)"/>
    <property type="match status" value="1"/>
</dbReference>
<keyword evidence="5" id="KW-0539">Nucleus</keyword>
<dbReference type="InterPro" id="IPR001965">
    <property type="entry name" value="Znf_PHD"/>
</dbReference>
<dbReference type="AlphaFoldDB" id="A0AAX6IER8"/>
<evidence type="ECO:0000256" key="3">
    <source>
        <dbReference type="ARBA" id="ARBA00022771"/>
    </source>
</evidence>
<evidence type="ECO:0000256" key="4">
    <source>
        <dbReference type="ARBA" id="ARBA00022833"/>
    </source>
</evidence>
<evidence type="ECO:0000256" key="6">
    <source>
        <dbReference type="PROSITE-ProRule" id="PRU00146"/>
    </source>
</evidence>
<dbReference type="GO" id="GO:0006357">
    <property type="term" value="P:regulation of transcription by RNA polymerase II"/>
    <property type="evidence" value="ECO:0007669"/>
    <property type="project" value="TreeGrafter"/>
</dbReference>
<feature type="region of interest" description="Disordered" evidence="7">
    <location>
        <begin position="1"/>
        <end position="167"/>
    </location>
</feature>
<evidence type="ECO:0000256" key="2">
    <source>
        <dbReference type="ARBA" id="ARBA00022723"/>
    </source>
</evidence>
<keyword evidence="3 6" id="KW-0863">Zinc-finger</keyword>
<keyword evidence="2" id="KW-0479">Metal-binding</keyword>
<gene>
    <name evidence="10" type="ORF">M6B38_258655</name>
</gene>
<dbReference type="InterPro" id="IPR000182">
    <property type="entry name" value="GNAT_dom"/>
</dbReference>
<dbReference type="InterPro" id="IPR013083">
    <property type="entry name" value="Znf_RING/FYVE/PHD"/>
</dbReference>
<evidence type="ECO:0000256" key="5">
    <source>
        <dbReference type="ARBA" id="ARBA00023242"/>
    </source>
</evidence>
<dbReference type="InterPro" id="IPR016181">
    <property type="entry name" value="Acyl_CoA_acyltransferase"/>
</dbReference>
<feature type="domain" description="PHD-type" evidence="8">
    <location>
        <begin position="417"/>
        <end position="462"/>
    </location>
</feature>
<dbReference type="InterPro" id="IPR042163">
    <property type="entry name" value="PHF12"/>
</dbReference>
<proteinExistence type="predicted"/>
<dbReference type="Pfam" id="PF00628">
    <property type="entry name" value="PHD"/>
    <property type="match status" value="1"/>
</dbReference>
<dbReference type="SMART" id="SM00249">
    <property type="entry name" value="PHD"/>
    <property type="match status" value="2"/>
</dbReference>
<dbReference type="EMBL" id="JANAVB010002076">
    <property type="protein sequence ID" value="KAJ6851820.1"/>
    <property type="molecule type" value="Genomic_DNA"/>
</dbReference>
<dbReference type="Pfam" id="PF23209">
    <property type="entry name" value="IDM1_C"/>
    <property type="match status" value="1"/>
</dbReference>
<protein>
    <recommendedName>
        <fullName evidence="12">PHD-type domain-containing protein</fullName>
    </recommendedName>
</protein>
<dbReference type="Proteomes" id="UP001140949">
    <property type="component" value="Unassembled WGS sequence"/>
</dbReference>
<evidence type="ECO:0000313" key="11">
    <source>
        <dbReference type="Proteomes" id="UP001140949"/>
    </source>
</evidence>
<organism evidence="10 11">
    <name type="scientific">Iris pallida</name>
    <name type="common">Sweet iris</name>
    <dbReference type="NCBI Taxonomy" id="29817"/>
    <lineage>
        <taxon>Eukaryota</taxon>
        <taxon>Viridiplantae</taxon>
        <taxon>Streptophyta</taxon>
        <taxon>Embryophyta</taxon>
        <taxon>Tracheophyta</taxon>
        <taxon>Spermatophyta</taxon>
        <taxon>Magnoliopsida</taxon>
        <taxon>Liliopsida</taxon>
        <taxon>Asparagales</taxon>
        <taxon>Iridaceae</taxon>
        <taxon>Iridoideae</taxon>
        <taxon>Irideae</taxon>
        <taxon>Iris</taxon>
    </lineage>
</organism>
<dbReference type="InterPro" id="IPR032308">
    <property type="entry name" value="TDBD"/>
</dbReference>
<evidence type="ECO:0000259" key="8">
    <source>
        <dbReference type="PROSITE" id="PS50016"/>
    </source>
</evidence>
<evidence type="ECO:0000313" key="10">
    <source>
        <dbReference type="EMBL" id="KAJ6851820.1"/>
    </source>
</evidence>
<dbReference type="InterPro" id="IPR011011">
    <property type="entry name" value="Znf_FYVE_PHD"/>
</dbReference>
<reference evidence="10" key="2">
    <citation type="submission" date="2023-04" db="EMBL/GenBank/DDBJ databases">
        <authorList>
            <person name="Bruccoleri R.E."/>
            <person name="Oakeley E.J."/>
            <person name="Faust A.-M."/>
            <person name="Dessus-Babus S."/>
            <person name="Altorfer M."/>
            <person name="Burckhardt D."/>
            <person name="Oertli M."/>
            <person name="Naumann U."/>
            <person name="Petersen F."/>
            <person name="Wong J."/>
        </authorList>
    </citation>
    <scope>NUCLEOTIDE SEQUENCE</scope>
    <source>
        <strain evidence="10">GSM-AAB239-AS_SAM_17_03QT</strain>
        <tissue evidence="10">Leaf</tissue>
    </source>
</reference>
<dbReference type="PANTHER" id="PTHR46309:SF1">
    <property type="entry name" value="PHD FINGER PROTEIN 12"/>
    <property type="match status" value="1"/>
</dbReference>
<dbReference type="InterPro" id="IPR019787">
    <property type="entry name" value="Znf_PHD-finger"/>
</dbReference>
<accession>A0AAX6IER8</accession>
<keyword evidence="4" id="KW-0862">Zinc</keyword>